<protein>
    <recommendedName>
        <fullName evidence="9">SOSEKI DIX-like domain-containing protein</fullName>
    </recommendedName>
</protein>
<dbReference type="InterPro" id="IPR048351">
    <property type="entry name" value="SOK_DIX"/>
</dbReference>
<dbReference type="GO" id="GO:0051258">
    <property type="term" value="P:protein polymerization"/>
    <property type="evidence" value="ECO:0007669"/>
    <property type="project" value="UniProtKB-ARBA"/>
</dbReference>
<feature type="compositionally biased region" description="Polar residues" evidence="8">
    <location>
        <begin position="219"/>
        <end position="236"/>
    </location>
</feature>
<comment type="caution">
    <text evidence="10">The sequence shown here is derived from an EMBL/GenBank/DDBJ whole genome shotgun (WGS) entry which is preliminary data.</text>
</comment>
<evidence type="ECO:0000313" key="10">
    <source>
        <dbReference type="EMBL" id="THU65409.1"/>
    </source>
</evidence>
<name>A0A4S8JTD8_MUSBA</name>
<feature type="domain" description="SOSEKI DIX-like" evidence="9">
    <location>
        <begin position="86"/>
        <end position="145"/>
    </location>
</feature>
<dbReference type="GO" id="GO:0051301">
    <property type="term" value="P:cell division"/>
    <property type="evidence" value="ECO:0007669"/>
    <property type="project" value="UniProtKB-KW"/>
</dbReference>
<dbReference type="Proteomes" id="UP000317650">
    <property type="component" value="Chromosome 5"/>
</dbReference>
<dbReference type="EMBL" id="PYDT01000003">
    <property type="protein sequence ID" value="THU65409.1"/>
    <property type="molecule type" value="Genomic_DNA"/>
</dbReference>
<keyword evidence="5" id="KW-0472">Membrane</keyword>
<feature type="compositionally biased region" description="Basic and acidic residues" evidence="8">
    <location>
        <begin position="256"/>
        <end position="280"/>
    </location>
</feature>
<keyword evidence="3" id="KW-1003">Cell membrane</keyword>
<reference evidence="10 11" key="1">
    <citation type="journal article" date="2019" name="Nat. Plants">
        <title>Genome sequencing of Musa balbisiana reveals subgenome evolution and function divergence in polyploid bananas.</title>
        <authorList>
            <person name="Yao X."/>
        </authorList>
    </citation>
    <scope>NUCLEOTIDE SEQUENCE [LARGE SCALE GENOMIC DNA]</scope>
    <source>
        <strain evidence="11">cv. DH-PKW</strain>
        <tissue evidence="10">Leaves</tissue>
    </source>
</reference>
<keyword evidence="11" id="KW-1185">Reference proteome</keyword>
<evidence type="ECO:0000259" key="9">
    <source>
        <dbReference type="Pfam" id="PF06136"/>
    </source>
</evidence>
<keyword evidence="4" id="KW-0132">Cell division</keyword>
<feature type="compositionally biased region" description="Low complexity" evidence="8">
    <location>
        <begin position="296"/>
        <end position="309"/>
    </location>
</feature>
<sequence>MQQSLILACDMTPVEVPNAGGGEMRRVNVVYFLSRNGRVEHPHLLRIHRRRRDHVYLRGTVPPLCLHLFDLLVSLRLFPNYFLRLLHLPDVKRWLSEFRGKDMADSFAWSYKRRYRGGYIWQDLMDDDPITPFADAEYVLKGSELATDPPVSTPSKQVMMPASTSAVDEEPPKVAASSDADTLLVLPPSPTQQKAAPEIDASEEEEKEKPKEERGASIMDSSSDSNNCSKRATQALRNILRCKTADQTDDGALRPISREGEERSGGGRGVDSEDSREGRTRSGGGRRWRKAGKQEAAPVYTPAATPTCS</sequence>
<gene>
    <name evidence="10" type="ORF">C4D60_Mb05t03320</name>
</gene>
<dbReference type="GO" id="GO:0005886">
    <property type="term" value="C:plasma membrane"/>
    <property type="evidence" value="ECO:0007669"/>
    <property type="project" value="UniProtKB-SubCell"/>
</dbReference>
<dbReference type="AlphaFoldDB" id="A0A4S8JTD8"/>
<dbReference type="Pfam" id="PF06136">
    <property type="entry name" value="SOK"/>
    <property type="match status" value="2"/>
</dbReference>
<keyword evidence="2" id="KW-0217">Developmental protein</keyword>
<dbReference type="InterPro" id="IPR010369">
    <property type="entry name" value="SOK"/>
</dbReference>
<evidence type="ECO:0000256" key="1">
    <source>
        <dbReference type="ARBA" id="ARBA00004413"/>
    </source>
</evidence>
<dbReference type="PANTHER" id="PTHR31083:SF5">
    <property type="entry name" value="PROTEIN SOSEKI 1"/>
    <property type="match status" value="1"/>
</dbReference>
<evidence type="ECO:0000256" key="8">
    <source>
        <dbReference type="SAM" id="MobiDB-lite"/>
    </source>
</evidence>
<comment type="similarity">
    <text evidence="7">Belongs to the SOSEKI family.</text>
</comment>
<evidence type="ECO:0000256" key="7">
    <source>
        <dbReference type="ARBA" id="ARBA00024211"/>
    </source>
</evidence>
<evidence type="ECO:0000256" key="3">
    <source>
        <dbReference type="ARBA" id="ARBA00022475"/>
    </source>
</evidence>
<comment type="subcellular location">
    <subcellularLocation>
        <location evidence="1">Cell membrane</location>
        <topology evidence="1">Peripheral membrane protein</topology>
        <orientation evidence="1">Cytoplasmic side</orientation>
    </subcellularLocation>
</comment>
<evidence type="ECO:0000256" key="5">
    <source>
        <dbReference type="ARBA" id="ARBA00023136"/>
    </source>
</evidence>
<feature type="domain" description="SOSEKI DIX-like" evidence="9">
    <location>
        <begin position="27"/>
        <end position="61"/>
    </location>
</feature>
<dbReference type="PANTHER" id="PTHR31083">
    <property type="entry name" value="UPSTREAM OF FLC PROTEIN (DUF966)"/>
    <property type="match status" value="1"/>
</dbReference>
<keyword evidence="6" id="KW-0131">Cell cycle</keyword>
<feature type="region of interest" description="Disordered" evidence="8">
    <location>
        <begin position="145"/>
        <end position="309"/>
    </location>
</feature>
<evidence type="ECO:0000256" key="2">
    <source>
        <dbReference type="ARBA" id="ARBA00022473"/>
    </source>
</evidence>
<evidence type="ECO:0000313" key="11">
    <source>
        <dbReference type="Proteomes" id="UP000317650"/>
    </source>
</evidence>
<accession>A0A4S8JTD8</accession>
<organism evidence="10 11">
    <name type="scientific">Musa balbisiana</name>
    <name type="common">Banana</name>
    <dbReference type="NCBI Taxonomy" id="52838"/>
    <lineage>
        <taxon>Eukaryota</taxon>
        <taxon>Viridiplantae</taxon>
        <taxon>Streptophyta</taxon>
        <taxon>Embryophyta</taxon>
        <taxon>Tracheophyta</taxon>
        <taxon>Spermatophyta</taxon>
        <taxon>Magnoliopsida</taxon>
        <taxon>Liliopsida</taxon>
        <taxon>Zingiberales</taxon>
        <taxon>Musaceae</taxon>
        <taxon>Musa</taxon>
    </lineage>
</organism>
<evidence type="ECO:0000256" key="4">
    <source>
        <dbReference type="ARBA" id="ARBA00022618"/>
    </source>
</evidence>
<evidence type="ECO:0000256" key="6">
    <source>
        <dbReference type="ARBA" id="ARBA00023306"/>
    </source>
</evidence>
<proteinExistence type="inferred from homology"/>